<dbReference type="EMBL" id="CP080507">
    <property type="protein sequence ID" value="QYM79543.1"/>
    <property type="molecule type" value="Genomic_DNA"/>
</dbReference>
<proteinExistence type="predicted"/>
<sequence length="128" mass="14380">MNTTTHSDHVRIETVPATHTLEIRAHGKLTRADYDRLLPEIETLTASWPKINFFIVLDDFDGWEPAAAWADLKYDVRNGNRFGRAAIIGDSASERWGTRFTNLVLPGEIKFFEPAETSAARAWVHAAG</sequence>
<evidence type="ECO:0000313" key="1">
    <source>
        <dbReference type="EMBL" id="QYM79543.1"/>
    </source>
</evidence>
<dbReference type="Gene3D" id="3.40.50.10600">
    <property type="entry name" value="SpoIIaa-like domains"/>
    <property type="match status" value="1"/>
</dbReference>
<dbReference type="AlphaFoldDB" id="A0A8F9TWE8"/>
<dbReference type="RefSeq" id="WP_220163552.1">
    <property type="nucleotide sequence ID" value="NZ_CP080507.1"/>
</dbReference>
<keyword evidence="2" id="KW-1185">Reference proteome</keyword>
<dbReference type="SUPFAM" id="SSF52091">
    <property type="entry name" value="SpoIIaa-like"/>
    <property type="match status" value="1"/>
</dbReference>
<dbReference type="InterPro" id="IPR021866">
    <property type="entry name" value="SpoIIAA-like"/>
</dbReference>
<name>A0A8F9TWE8_9BACT</name>
<dbReference type="KEGG" id="ole:K0B96_02690"/>
<dbReference type="InterPro" id="IPR036513">
    <property type="entry name" value="STAS_dom_sf"/>
</dbReference>
<gene>
    <name evidence="1" type="ORF">K0B96_02690</name>
</gene>
<dbReference type="InterPro" id="IPR038396">
    <property type="entry name" value="SpoIIAA-like_sf"/>
</dbReference>
<dbReference type="Pfam" id="PF11964">
    <property type="entry name" value="SpoIIAA-like"/>
    <property type="match status" value="1"/>
</dbReference>
<reference evidence="1" key="1">
    <citation type="submission" date="2021-08" db="EMBL/GenBank/DDBJ databases">
        <title>Genome of a novel bacterium of the phylum Verrucomicrobia, Oleiharenicola sp. KSB-15.</title>
        <authorList>
            <person name="Chung J.-H."/>
            <person name="Ahn J.-H."/>
            <person name="Yoon Y."/>
            <person name="Kim D.-Y."/>
            <person name="An S.-H."/>
            <person name="Park I."/>
            <person name="Yeon J."/>
        </authorList>
    </citation>
    <scope>NUCLEOTIDE SEQUENCE</scope>
    <source>
        <strain evidence="1">KSB-15</strain>
    </source>
</reference>
<protein>
    <submittedName>
        <fullName evidence="1">STAS/SEC14 domain-containing protein</fullName>
    </submittedName>
</protein>
<evidence type="ECO:0000313" key="2">
    <source>
        <dbReference type="Proteomes" id="UP000825051"/>
    </source>
</evidence>
<organism evidence="1 2">
    <name type="scientific">Horticoccus luteus</name>
    <dbReference type="NCBI Taxonomy" id="2862869"/>
    <lineage>
        <taxon>Bacteria</taxon>
        <taxon>Pseudomonadati</taxon>
        <taxon>Verrucomicrobiota</taxon>
        <taxon>Opitutia</taxon>
        <taxon>Opitutales</taxon>
        <taxon>Opitutaceae</taxon>
        <taxon>Horticoccus</taxon>
    </lineage>
</organism>
<accession>A0A8F9TWE8</accession>
<dbReference type="Proteomes" id="UP000825051">
    <property type="component" value="Chromosome"/>
</dbReference>